<dbReference type="EMBL" id="JABAIL010000001">
    <property type="protein sequence ID" value="NLR89917.1"/>
    <property type="molecule type" value="Genomic_DNA"/>
</dbReference>
<feature type="compositionally biased region" description="Polar residues" evidence="1">
    <location>
        <begin position="41"/>
        <end position="55"/>
    </location>
</feature>
<accession>A0A7X8SGX4</accession>
<protein>
    <submittedName>
        <fullName evidence="2">CopG family transcriptional regulator</fullName>
    </submittedName>
</protein>
<feature type="compositionally biased region" description="Low complexity" evidence="1">
    <location>
        <begin position="1"/>
        <end position="22"/>
    </location>
</feature>
<reference evidence="2 3" key="1">
    <citation type="submission" date="2020-04" db="EMBL/GenBank/DDBJ databases">
        <title>Flammeovirga sp. SR4, a novel species isolated from seawater.</title>
        <authorList>
            <person name="Wang X."/>
        </authorList>
    </citation>
    <scope>NUCLEOTIDE SEQUENCE [LARGE SCALE GENOMIC DNA]</scope>
    <source>
        <strain evidence="2 3">SR4</strain>
    </source>
</reference>
<proteinExistence type="predicted"/>
<dbReference type="GO" id="GO:0006355">
    <property type="term" value="P:regulation of DNA-templated transcription"/>
    <property type="evidence" value="ECO:0007669"/>
    <property type="project" value="InterPro"/>
</dbReference>
<dbReference type="RefSeq" id="WP_168880601.1">
    <property type="nucleotide sequence ID" value="NZ_JABAIL010000001.1"/>
</dbReference>
<evidence type="ECO:0000256" key="1">
    <source>
        <dbReference type="SAM" id="MobiDB-lite"/>
    </source>
</evidence>
<feature type="compositionally biased region" description="Basic and acidic residues" evidence="1">
    <location>
        <begin position="24"/>
        <end position="33"/>
    </location>
</feature>
<evidence type="ECO:0000313" key="2">
    <source>
        <dbReference type="EMBL" id="NLR89917.1"/>
    </source>
</evidence>
<dbReference type="Proteomes" id="UP000585050">
    <property type="component" value="Unassembled WGS sequence"/>
</dbReference>
<name>A0A7X8SGX4_9BACT</name>
<sequence length="96" mass="10395">MAKKSFSGGLDSLLGGSPLSNSTPKKEEKKEAPIVEPTPSNPLNASPTSEVSNSLFDALSEDQKNKIKALADKEGRKQEEIIKEAVAFYLDFQVDL</sequence>
<gene>
    <name evidence="2" type="ORF">HGP29_01810</name>
</gene>
<feature type="region of interest" description="Disordered" evidence="1">
    <location>
        <begin position="1"/>
        <end position="57"/>
    </location>
</feature>
<keyword evidence="3" id="KW-1185">Reference proteome</keyword>
<comment type="caution">
    <text evidence="2">The sequence shown here is derived from an EMBL/GenBank/DDBJ whole genome shotgun (WGS) entry which is preliminary data.</text>
</comment>
<evidence type="ECO:0000313" key="3">
    <source>
        <dbReference type="Proteomes" id="UP000585050"/>
    </source>
</evidence>
<dbReference type="AlphaFoldDB" id="A0A7X8SGX4"/>
<organism evidence="2 3">
    <name type="scientific">Flammeovirga agarivorans</name>
    <dbReference type="NCBI Taxonomy" id="2726742"/>
    <lineage>
        <taxon>Bacteria</taxon>
        <taxon>Pseudomonadati</taxon>
        <taxon>Bacteroidota</taxon>
        <taxon>Cytophagia</taxon>
        <taxon>Cytophagales</taxon>
        <taxon>Flammeovirgaceae</taxon>
        <taxon>Flammeovirga</taxon>
    </lineage>
</organism>